<keyword evidence="2" id="KW-1185">Reference proteome</keyword>
<comment type="caution">
    <text evidence="1">The sequence shown here is derived from an EMBL/GenBank/DDBJ whole genome shotgun (WGS) entry which is preliminary data.</text>
</comment>
<dbReference type="PANTHER" id="PTHR45631:SF68">
    <property type="entry name" value="REPEAT FAMILY PROTEIN, PUTATIVE, EXPRESSED-RELATED"/>
    <property type="match status" value="1"/>
</dbReference>
<accession>A0AAV5BPF2</accession>
<gene>
    <name evidence="1" type="primary">ga04253</name>
    <name evidence="1" type="ORF">PR202_ga04253</name>
</gene>
<name>A0AAV5BPF2_ELECO</name>
<dbReference type="AlphaFoldDB" id="A0AAV5BPF2"/>
<reference evidence="1" key="2">
    <citation type="submission" date="2021-12" db="EMBL/GenBank/DDBJ databases">
        <title>Resequencing data analysis of finger millet.</title>
        <authorList>
            <person name="Hatakeyama M."/>
            <person name="Aluri S."/>
            <person name="Balachadran M.T."/>
            <person name="Sivarajan S.R."/>
            <person name="Poveda L."/>
            <person name="Shimizu-Inatsugi R."/>
            <person name="Schlapbach R."/>
            <person name="Sreeman S.M."/>
            <person name="Shimizu K.K."/>
        </authorList>
    </citation>
    <scope>NUCLEOTIDE SEQUENCE</scope>
</reference>
<dbReference type="SUPFAM" id="SSF56112">
    <property type="entry name" value="Protein kinase-like (PK-like)"/>
    <property type="match status" value="1"/>
</dbReference>
<organism evidence="1 2">
    <name type="scientific">Eleusine coracana subsp. coracana</name>
    <dbReference type="NCBI Taxonomy" id="191504"/>
    <lineage>
        <taxon>Eukaryota</taxon>
        <taxon>Viridiplantae</taxon>
        <taxon>Streptophyta</taxon>
        <taxon>Embryophyta</taxon>
        <taxon>Tracheophyta</taxon>
        <taxon>Spermatophyta</taxon>
        <taxon>Magnoliopsida</taxon>
        <taxon>Liliopsida</taxon>
        <taxon>Poales</taxon>
        <taxon>Poaceae</taxon>
        <taxon>PACMAD clade</taxon>
        <taxon>Chloridoideae</taxon>
        <taxon>Cynodonteae</taxon>
        <taxon>Eleusininae</taxon>
        <taxon>Eleusine</taxon>
    </lineage>
</organism>
<evidence type="ECO:0000313" key="1">
    <source>
        <dbReference type="EMBL" id="GJM88215.1"/>
    </source>
</evidence>
<protein>
    <submittedName>
        <fullName evidence="1">Uncharacterized protein</fullName>
    </submittedName>
</protein>
<reference evidence="1" key="1">
    <citation type="journal article" date="2018" name="DNA Res.">
        <title>Multiple hybrid de novo genome assembly of finger millet, an orphan allotetraploid crop.</title>
        <authorList>
            <person name="Hatakeyama M."/>
            <person name="Aluri S."/>
            <person name="Balachadran M.T."/>
            <person name="Sivarajan S.R."/>
            <person name="Patrignani A."/>
            <person name="Gruter S."/>
            <person name="Poveda L."/>
            <person name="Shimizu-Inatsugi R."/>
            <person name="Baeten J."/>
            <person name="Francoijs K.J."/>
            <person name="Nataraja K.N."/>
            <person name="Reddy Y.A.N."/>
            <person name="Phadnis S."/>
            <person name="Ravikumar R.L."/>
            <person name="Schlapbach R."/>
            <person name="Sreeman S.M."/>
            <person name="Shimizu K.K."/>
        </authorList>
    </citation>
    <scope>NUCLEOTIDE SEQUENCE</scope>
</reference>
<sequence>MAVKVSSYEKLLTDSKMGKTYFVYEFMHNGTLKEHLRGADDEKITSWLKRLEIVENAARYYISQQLTEKSDIYSFGVILLELISGQEPILNDNFGLNCGNIVAWARSHIESGNIHAILDQSLDSGYNLQSVWKIAEVAIMCVKPKGVQRPPIF</sequence>
<evidence type="ECO:0000313" key="2">
    <source>
        <dbReference type="Proteomes" id="UP001054889"/>
    </source>
</evidence>
<dbReference type="Proteomes" id="UP001054889">
    <property type="component" value="Unassembled WGS sequence"/>
</dbReference>
<proteinExistence type="predicted"/>
<dbReference type="Gene3D" id="1.10.510.10">
    <property type="entry name" value="Transferase(Phosphotransferase) domain 1"/>
    <property type="match status" value="1"/>
</dbReference>
<dbReference type="InterPro" id="IPR011009">
    <property type="entry name" value="Kinase-like_dom_sf"/>
</dbReference>
<dbReference type="PANTHER" id="PTHR45631">
    <property type="entry name" value="OS07G0107800 PROTEIN-RELATED"/>
    <property type="match status" value="1"/>
</dbReference>
<dbReference type="EMBL" id="BQKI01000002">
    <property type="protein sequence ID" value="GJM88215.1"/>
    <property type="molecule type" value="Genomic_DNA"/>
</dbReference>